<dbReference type="EMBL" id="JABTCG010000011">
    <property type="protein sequence ID" value="MBD0852579.1"/>
    <property type="molecule type" value="Genomic_DNA"/>
</dbReference>
<evidence type="ECO:0000256" key="2">
    <source>
        <dbReference type="SAM" id="Phobius"/>
    </source>
</evidence>
<evidence type="ECO:0000313" key="3">
    <source>
        <dbReference type="EMBL" id="MBD0852579.1"/>
    </source>
</evidence>
<keyword evidence="4" id="KW-1185">Reference proteome</keyword>
<keyword evidence="2" id="KW-1133">Transmembrane helix</keyword>
<feature type="transmembrane region" description="Helical" evidence="2">
    <location>
        <begin position="87"/>
        <end position="105"/>
    </location>
</feature>
<dbReference type="RefSeq" id="WP_188315697.1">
    <property type="nucleotide sequence ID" value="NZ_JABTCG010000011.1"/>
</dbReference>
<name>A0ABR7VG17_9FLAO</name>
<gene>
    <name evidence="3" type="ORF">HPE63_18025</name>
</gene>
<organism evidence="3 4">
    <name type="scientific">Maribacter arenosus</name>
    <dbReference type="NCBI Taxonomy" id="1854708"/>
    <lineage>
        <taxon>Bacteria</taxon>
        <taxon>Pseudomonadati</taxon>
        <taxon>Bacteroidota</taxon>
        <taxon>Flavobacteriia</taxon>
        <taxon>Flavobacteriales</taxon>
        <taxon>Flavobacteriaceae</taxon>
        <taxon>Maribacter</taxon>
    </lineage>
</organism>
<dbReference type="InterPro" id="IPR046617">
    <property type="entry name" value="DUF6730"/>
</dbReference>
<feature type="coiled-coil region" evidence="1">
    <location>
        <begin position="10"/>
        <end position="40"/>
    </location>
</feature>
<comment type="caution">
    <text evidence="3">The sequence shown here is derived from an EMBL/GenBank/DDBJ whole genome shotgun (WGS) entry which is preliminary data.</text>
</comment>
<accession>A0ABR7VG17</accession>
<dbReference type="Pfam" id="PF20503">
    <property type="entry name" value="DUF6730"/>
    <property type="match status" value="1"/>
</dbReference>
<evidence type="ECO:0000313" key="4">
    <source>
        <dbReference type="Proteomes" id="UP000598350"/>
    </source>
</evidence>
<dbReference type="Proteomes" id="UP000598350">
    <property type="component" value="Unassembled WGS sequence"/>
</dbReference>
<reference evidence="3 4" key="1">
    <citation type="submission" date="2020-05" db="EMBL/GenBank/DDBJ databases">
        <title>The draft genome sequence of Maribacter arenosus CAU 1321.</title>
        <authorList>
            <person name="Mu L."/>
        </authorList>
    </citation>
    <scope>NUCLEOTIDE SEQUENCE [LARGE SCALE GENOMIC DNA]</scope>
    <source>
        <strain evidence="3 4">CAU 1321</strain>
    </source>
</reference>
<keyword evidence="2" id="KW-0472">Membrane</keyword>
<keyword evidence="2" id="KW-0812">Transmembrane</keyword>
<protein>
    <submittedName>
        <fullName evidence="3">Uncharacterized protein</fullName>
    </submittedName>
</protein>
<keyword evidence="1" id="KW-0175">Coiled coil</keyword>
<sequence length="157" mass="18419">MGYKKLDEIMELLSDELDGFNKSLEKLEGLTKNMDNIEIKPDTSQIDYLLKEHLDTEKAKSSRLQESILIIGKQISRARLVPKTQLWVHYSIWSISLVIIGYLAFRVSRIDHIQQKAFLEGRQQVISDLKGYFERYPGHYESYQKWIKEKNSAPNQE</sequence>
<proteinExistence type="predicted"/>
<evidence type="ECO:0000256" key="1">
    <source>
        <dbReference type="SAM" id="Coils"/>
    </source>
</evidence>